<evidence type="ECO:0000313" key="5">
    <source>
        <dbReference type="EMBL" id="RKQ93277.1"/>
    </source>
</evidence>
<keyword evidence="2" id="KW-0288">FMN</keyword>
<dbReference type="InterPro" id="IPR051814">
    <property type="entry name" value="NAD(P)H-dep_FMN_reductase"/>
</dbReference>
<dbReference type="InterPro" id="IPR005025">
    <property type="entry name" value="FMN_Rdtase-like_dom"/>
</dbReference>
<proteinExistence type="predicted"/>
<dbReference type="GO" id="GO:0016491">
    <property type="term" value="F:oxidoreductase activity"/>
    <property type="evidence" value="ECO:0007669"/>
    <property type="project" value="UniProtKB-KW"/>
</dbReference>
<evidence type="ECO:0000259" key="4">
    <source>
        <dbReference type="Pfam" id="PF03358"/>
    </source>
</evidence>
<dbReference type="Gene3D" id="3.40.50.360">
    <property type="match status" value="1"/>
</dbReference>
<dbReference type="Proteomes" id="UP000278962">
    <property type="component" value="Unassembled WGS sequence"/>
</dbReference>
<organism evidence="5 6">
    <name type="scientific">Solirubrobacter pauli</name>
    <dbReference type="NCBI Taxonomy" id="166793"/>
    <lineage>
        <taxon>Bacteria</taxon>
        <taxon>Bacillati</taxon>
        <taxon>Actinomycetota</taxon>
        <taxon>Thermoleophilia</taxon>
        <taxon>Solirubrobacterales</taxon>
        <taxon>Solirubrobacteraceae</taxon>
        <taxon>Solirubrobacter</taxon>
    </lineage>
</organism>
<name>A0A660LDX6_9ACTN</name>
<accession>A0A660LDX6</accession>
<keyword evidence="6" id="KW-1185">Reference proteome</keyword>
<keyword evidence="1" id="KW-0285">Flavoprotein</keyword>
<evidence type="ECO:0000256" key="1">
    <source>
        <dbReference type="ARBA" id="ARBA00022630"/>
    </source>
</evidence>
<protein>
    <submittedName>
        <fullName evidence="5">FMN reductase</fullName>
    </submittedName>
</protein>
<gene>
    <name evidence="5" type="ORF">C8N24_3138</name>
</gene>
<dbReference type="AlphaFoldDB" id="A0A660LDX6"/>
<comment type="caution">
    <text evidence="5">The sequence shown here is derived from an EMBL/GenBank/DDBJ whole genome shotgun (WGS) entry which is preliminary data.</text>
</comment>
<dbReference type="PANTHER" id="PTHR43408:SF2">
    <property type="entry name" value="FMN REDUCTASE (NADPH)"/>
    <property type="match status" value="1"/>
</dbReference>
<dbReference type="EMBL" id="RBIL01000001">
    <property type="protein sequence ID" value="RKQ93277.1"/>
    <property type="molecule type" value="Genomic_DNA"/>
</dbReference>
<evidence type="ECO:0000256" key="3">
    <source>
        <dbReference type="ARBA" id="ARBA00023002"/>
    </source>
</evidence>
<evidence type="ECO:0000256" key="2">
    <source>
        <dbReference type="ARBA" id="ARBA00022643"/>
    </source>
</evidence>
<dbReference type="InterPro" id="IPR029039">
    <property type="entry name" value="Flavoprotein-like_sf"/>
</dbReference>
<dbReference type="SUPFAM" id="SSF52218">
    <property type="entry name" value="Flavoproteins"/>
    <property type="match status" value="1"/>
</dbReference>
<sequence>MKRLVVISAGTGNPSSTRQLTDRIAQKALDRLEDATVNVIELGPLAIDTARAAVAGFPGEALQEAIDTLAAADAVIVATPVYKAGISGLLKTFVDVLDNDLLVAKPVLLAATGGSPRHALVIDDQLRPLFAFMRAFTLPTSVYAAPEDWGSTDLGKRIDRAATELAALVRAGVEQEVADGAWAGYQHTFGGNAARAERTEADVDFDSPLMRLATGGR</sequence>
<dbReference type="InterPro" id="IPR023932">
    <property type="entry name" value="CE1759_FMN_reduct"/>
</dbReference>
<dbReference type="Pfam" id="PF03358">
    <property type="entry name" value="FMN_red"/>
    <property type="match status" value="1"/>
</dbReference>
<dbReference type="RefSeq" id="WP_121251253.1">
    <property type="nucleotide sequence ID" value="NZ_RBIL01000001.1"/>
</dbReference>
<keyword evidence="3" id="KW-0560">Oxidoreductase</keyword>
<reference evidence="5 6" key="1">
    <citation type="submission" date="2018-10" db="EMBL/GenBank/DDBJ databases">
        <title>Genomic Encyclopedia of Archaeal and Bacterial Type Strains, Phase II (KMG-II): from individual species to whole genera.</title>
        <authorList>
            <person name="Goeker M."/>
        </authorList>
    </citation>
    <scope>NUCLEOTIDE SEQUENCE [LARGE SCALE GENOMIC DNA]</scope>
    <source>
        <strain evidence="5 6">DSM 14954</strain>
    </source>
</reference>
<dbReference type="PANTHER" id="PTHR43408">
    <property type="entry name" value="FMN REDUCTASE (NADPH)"/>
    <property type="match status" value="1"/>
</dbReference>
<evidence type="ECO:0000313" key="6">
    <source>
        <dbReference type="Proteomes" id="UP000278962"/>
    </source>
</evidence>
<dbReference type="NCBIfam" id="TIGR04037">
    <property type="entry name" value="LLM_duo_CE1759"/>
    <property type="match status" value="1"/>
</dbReference>
<dbReference type="OrthoDB" id="1643408at2"/>
<feature type="domain" description="NADPH-dependent FMN reductase-like" evidence="4">
    <location>
        <begin position="3"/>
        <end position="149"/>
    </location>
</feature>